<sequence length="433" mass="46457">MITSALIAKPLPHSSAAMASESSEWDPMQLFPLMGVLFANALFFAPAPAVYRISRVGTLGGLNPLPLALMTVNTAIWFSYALIKKDVYLILSNAPGCSVSIWYVITVLPVIPRESVVHRTRMKAVVLVGLSSLILLGSVFGLGEFSHKAKTFCFGLFGCVACTLLFASPLSTAYEVVAKRDAGSIYTPLTIAQIINCTSWTVYGFIIGDLWVFGPNGMGTLLGIGQLALKLVFPSIRPVVGIMHPITPGGTPVQAMQPLVPGPNPGTDSEPLQKLPFERPADVRGSTIVSDEVVRALVDTATKGDDEIGVVHKTALSLERGDMDRTPTLLANDLVPLPLDTTTVQLDDAAQRLQAISEQEPVEVQAVQLGEDLTSRPQLDDSVKALQALVEQPKLQLDEAAQVLQETATPTKHEEPLNLDGLQNAIRAPEPRV</sequence>
<evidence type="ECO:0000256" key="1">
    <source>
        <dbReference type="ARBA" id="ARBA00004651"/>
    </source>
</evidence>
<dbReference type="PANTHER" id="PTHR10791">
    <property type="entry name" value="RAG1-ACTIVATING PROTEIN 1"/>
    <property type="match status" value="1"/>
</dbReference>
<dbReference type="PANTHER" id="PTHR10791:SF30">
    <property type="entry name" value="SUGAR TRANSPORTER SWEET1"/>
    <property type="match status" value="1"/>
</dbReference>
<evidence type="ECO:0000256" key="4">
    <source>
        <dbReference type="ARBA" id="ARBA00022475"/>
    </source>
</evidence>
<comment type="similarity">
    <text evidence="2">Belongs to the SWEET sugar transporter family.</text>
</comment>
<dbReference type="AlphaFoldDB" id="A0AB34IUC3"/>
<feature type="transmembrane region" description="Helical" evidence="10">
    <location>
        <begin position="154"/>
        <end position="174"/>
    </location>
</feature>
<evidence type="ECO:0000256" key="7">
    <source>
        <dbReference type="ARBA" id="ARBA00022737"/>
    </source>
</evidence>
<evidence type="ECO:0000313" key="12">
    <source>
        <dbReference type="Proteomes" id="UP001515480"/>
    </source>
</evidence>
<protein>
    <recommendedName>
        <fullName evidence="13">Sugar transporter SWEET1</fullName>
    </recommendedName>
</protein>
<feature type="transmembrane region" description="Helical" evidence="10">
    <location>
        <begin position="186"/>
        <end position="206"/>
    </location>
</feature>
<organism evidence="11 12">
    <name type="scientific">Prymnesium parvum</name>
    <name type="common">Toxic golden alga</name>
    <dbReference type="NCBI Taxonomy" id="97485"/>
    <lineage>
        <taxon>Eukaryota</taxon>
        <taxon>Haptista</taxon>
        <taxon>Haptophyta</taxon>
        <taxon>Prymnesiophyceae</taxon>
        <taxon>Prymnesiales</taxon>
        <taxon>Prymnesiaceae</taxon>
        <taxon>Prymnesium</taxon>
    </lineage>
</organism>
<feature type="transmembrane region" description="Helical" evidence="10">
    <location>
        <begin position="65"/>
        <end position="83"/>
    </location>
</feature>
<evidence type="ECO:0000313" key="11">
    <source>
        <dbReference type="EMBL" id="KAL1507482.1"/>
    </source>
</evidence>
<keyword evidence="5" id="KW-0762">Sugar transport</keyword>
<gene>
    <name evidence="11" type="ORF">AB1Y20_008318</name>
</gene>
<keyword evidence="9 10" id="KW-0472">Membrane</keyword>
<comment type="caution">
    <text evidence="11">The sequence shown here is derived from an EMBL/GenBank/DDBJ whole genome shotgun (WGS) entry which is preliminary data.</text>
</comment>
<proteinExistence type="inferred from homology"/>
<keyword evidence="6 10" id="KW-0812">Transmembrane</keyword>
<dbReference type="InterPro" id="IPR004316">
    <property type="entry name" value="SWEET_rpt"/>
</dbReference>
<keyword evidence="3" id="KW-0813">Transport</keyword>
<keyword evidence="8 10" id="KW-1133">Transmembrane helix</keyword>
<comment type="subcellular location">
    <subcellularLocation>
        <location evidence="1">Cell membrane</location>
        <topology evidence="1">Multi-pass membrane protein</topology>
    </subcellularLocation>
</comment>
<dbReference type="Gene3D" id="1.20.1280.290">
    <property type="match status" value="2"/>
</dbReference>
<keyword evidence="4" id="KW-1003">Cell membrane</keyword>
<name>A0AB34IUC3_PRYPA</name>
<dbReference type="Proteomes" id="UP001515480">
    <property type="component" value="Unassembled WGS sequence"/>
</dbReference>
<evidence type="ECO:0000256" key="9">
    <source>
        <dbReference type="ARBA" id="ARBA00023136"/>
    </source>
</evidence>
<accession>A0AB34IUC3</accession>
<keyword evidence="12" id="KW-1185">Reference proteome</keyword>
<dbReference type="InterPro" id="IPR047664">
    <property type="entry name" value="SWEET"/>
</dbReference>
<evidence type="ECO:0000256" key="8">
    <source>
        <dbReference type="ARBA" id="ARBA00022989"/>
    </source>
</evidence>
<evidence type="ECO:0000256" key="10">
    <source>
        <dbReference type="SAM" id="Phobius"/>
    </source>
</evidence>
<evidence type="ECO:0000256" key="5">
    <source>
        <dbReference type="ARBA" id="ARBA00022597"/>
    </source>
</evidence>
<dbReference type="GO" id="GO:0005886">
    <property type="term" value="C:plasma membrane"/>
    <property type="evidence" value="ECO:0007669"/>
    <property type="project" value="UniProtKB-SubCell"/>
</dbReference>
<feature type="transmembrane region" description="Helical" evidence="10">
    <location>
        <begin position="29"/>
        <end position="53"/>
    </location>
</feature>
<reference evidence="11 12" key="1">
    <citation type="journal article" date="2024" name="Science">
        <title>Giant polyketide synthase enzymes in the biosynthesis of giant marine polyether toxins.</title>
        <authorList>
            <person name="Fallon T.R."/>
            <person name="Shende V.V."/>
            <person name="Wierzbicki I.H."/>
            <person name="Pendleton A.L."/>
            <person name="Watervoot N.F."/>
            <person name="Auber R.P."/>
            <person name="Gonzalez D.J."/>
            <person name="Wisecaver J.H."/>
            <person name="Moore B.S."/>
        </authorList>
    </citation>
    <scope>NUCLEOTIDE SEQUENCE [LARGE SCALE GENOMIC DNA]</scope>
    <source>
        <strain evidence="11 12">12B1</strain>
    </source>
</reference>
<evidence type="ECO:0000256" key="2">
    <source>
        <dbReference type="ARBA" id="ARBA00007809"/>
    </source>
</evidence>
<feature type="transmembrane region" description="Helical" evidence="10">
    <location>
        <begin position="124"/>
        <end position="142"/>
    </location>
</feature>
<dbReference type="GO" id="GO:0051119">
    <property type="term" value="F:sugar transmembrane transporter activity"/>
    <property type="evidence" value="ECO:0007669"/>
    <property type="project" value="InterPro"/>
</dbReference>
<dbReference type="Pfam" id="PF03083">
    <property type="entry name" value="MtN3_slv"/>
    <property type="match status" value="2"/>
</dbReference>
<evidence type="ECO:0008006" key="13">
    <source>
        <dbReference type="Google" id="ProtNLM"/>
    </source>
</evidence>
<keyword evidence="7" id="KW-0677">Repeat</keyword>
<feature type="transmembrane region" description="Helical" evidence="10">
    <location>
        <begin position="89"/>
        <end position="112"/>
    </location>
</feature>
<evidence type="ECO:0000256" key="6">
    <source>
        <dbReference type="ARBA" id="ARBA00022692"/>
    </source>
</evidence>
<evidence type="ECO:0000256" key="3">
    <source>
        <dbReference type="ARBA" id="ARBA00022448"/>
    </source>
</evidence>
<dbReference type="EMBL" id="JBGBPQ010000018">
    <property type="protein sequence ID" value="KAL1507482.1"/>
    <property type="molecule type" value="Genomic_DNA"/>
</dbReference>